<keyword evidence="4" id="KW-1185">Reference proteome</keyword>
<dbReference type="InterPro" id="IPR004158">
    <property type="entry name" value="DUF247_pln"/>
</dbReference>
<evidence type="ECO:0000313" key="3">
    <source>
        <dbReference type="EnsemblPlants" id="PNT68997"/>
    </source>
</evidence>
<dbReference type="Gramene" id="PNT68997">
    <property type="protein sequence ID" value="PNT68997"/>
    <property type="gene ID" value="BRADI_3g48170v3"/>
</dbReference>
<dbReference type="EnsemblPlants" id="PNT68997">
    <property type="protein sequence ID" value="PNT68997"/>
    <property type="gene ID" value="BRADI_3g48170v3"/>
</dbReference>
<dbReference type="GeneID" id="100831145"/>
<keyword evidence="1" id="KW-1133">Transmembrane helix</keyword>
<dbReference type="PANTHER" id="PTHR31170">
    <property type="entry name" value="BNAC04G53230D PROTEIN"/>
    <property type="match status" value="1"/>
</dbReference>
<evidence type="ECO:0000313" key="4">
    <source>
        <dbReference type="Proteomes" id="UP000008810"/>
    </source>
</evidence>
<dbReference type="STRING" id="15368.A0A2K2D3Z2"/>
<dbReference type="RefSeq" id="XP_024317795.1">
    <property type="nucleotide sequence ID" value="XM_024462027.1"/>
</dbReference>
<reference evidence="2 3" key="1">
    <citation type="journal article" date="2010" name="Nature">
        <title>Genome sequencing and analysis of the model grass Brachypodium distachyon.</title>
        <authorList>
            <consortium name="International Brachypodium Initiative"/>
        </authorList>
    </citation>
    <scope>NUCLEOTIDE SEQUENCE [LARGE SCALE GENOMIC DNA]</scope>
    <source>
        <strain evidence="2 3">Bd21</strain>
    </source>
</reference>
<evidence type="ECO:0000313" key="2">
    <source>
        <dbReference type="EMBL" id="PNT68997.1"/>
    </source>
</evidence>
<keyword evidence="1" id="KW-0812">Transmembrane</keyword>
<proteinExistence type="predicted"/>
<dbReference type="EMBL" id="CM000882">
    <property type="protein sequence ID" value="PNT68997.1"/>
    <property type="molecule type" value="Genomic_DNA"/>
</dbReference>
<feature type="transmembrane region" description="Helical" evidence="1">
    <location>
        <begin position="472"/>
        <end position="496"/>
    </location>
</feature>
<dbReference type="Pfam" id="PF03140">
    <property type="entry name" value="DUF247"/>
    <property type="match status" value="1"/>
</dbReference>
<reference evidence="3" key="3">
    <citation type="submission" date="2018-08" db="UniProtKB">
        <authorList>
            <consortium name="EnsemblPlants"/>
        </authorList>
    </citation>
    <scope>IDENTIFICATION</scope>
    <source>
        <strain evidence="3">cv. Bd21</strain>
    </source>
</reference>
<dbReference type="PANTHER" id="PTHR31170:SF18">
    <property type="entry name" value="(WILD MALAYSIAN BANANA) HYPOTHETICAL PROTEIN"/>
    <property type="match status" value="1"/>
</dbReference>
<organism evidence="2">
    <name type="scientific">Brachypodium distachyon</name>
    <name type="common">Purple false brome</name>
    <name type="synonym">Trachynia distachya</name>
    <dbReference type="NCBI Taxonomy" id="15368"/>
    <lineage>
        <taxon>Eukaryota</taxon>
        <taxon>Viridiplantae</taxon>
        <taxon>Streptophyta</taxon>
        <taxon>Embryophyta</taxon>
        <taxon>Tracheophyta</taxon>
        <taxon>Spermatophyta</taxon>
        <taxon>Magnoliopsida</taxon>
        <taxon>Liliopsida</taxon>
        <taxon>Poales</taxon>
        <taxon>Poaceae</taxon>
        <taxon>BOP clade</taxon>
        <taxon>Pooideae</taxon>
        <taxon>Stipodae</taxon>
        <taxon>Brachypodieae</taxon>
        <taxon>Brachypodium</taxon>
    </lineage>
</organism>
<evidence type="ECO:0000256" key="1">
    <source>
        <dbReference type="SAM" id="Phobius"/>
    </source>
</evidence>
<protein>
    <submittedName>
        <fullName evidence="2 3">Uncharacterized protein</fullName>
    </submittedName>
</protein>
<name>A0A2K2D3Z2_BRADI</name>
<dbReference type="OrthoDB" id="1589813at2759"/>
<sequence length="501" mass="56497">MMDIRKKRKKKEMMARLQRRMEGGLNNPWFQAAAGGSEAFTIVRLPSHFHETNEGLYEPRLVSIGPYHLSSARTRGMQSHKWRFLRDFLLRNHHPEDGSSSVRLQLRLAAYIRAARGVEARARRCYSESLEMASDDFVQLLVLDGCFILEFLLKSRHKVLEVDAYMQWARIYIYYDLVLVENQIPFFVLAELYALAVKEGNNIHRRDENLDVLISKFFSRHEPLCHLPVPDQQLDIPCVHHLLHLQYRRLIVTTPANDGAGIQPLESDAGTGSNEDEGDDERELVIGITPLGAAGNAAAGAAGREQVNGGITTPLAIRCVTELQEFGVTFKEKPSPASQFDVTFRRGRMEIPRLAINAGTRILVANLFAWEQTTKEDWKKGVVTGYLVLMNALVNTAADVSVLQRRGILDNMLSNEEDAAAFFNRLGGCALFDPAAHRYAELFRDANEYCDHRWNRYVAVLKRDHLRSPCSIINLLAAAILMCISVTSAGFVICHYSHACS</sequence>
<accession>A0A2K2D3Z2</accession>
<keyword evidence="1" id="KW-0472">Membrane</keyword>
<gene>
    <name evidence="3" type="primary">LOC100831145</name>
    <name evidence="2" type="ORF">BRADI_3g48170v3</name>
</gene>
<dbReference type="Proteomes" id="UP000008810">
    <property type="component" value="Chromosome 3"/>
</dbReference>
<dbReference type="FunCoup" id="A0A2K2D3Z2">
    <property type="interactions" value="220"/>
</dbReference>
<reference evidence="2" key="2">
    <citation type="submission" date="2017-06" db="EMBL/GenBank/DDBJ databases">
        <title>WGS assembly of Brachypodium distachyon.</title>
        <authorList>
            <consortium name="The International Brachypodium Initiative"/>
            <person name="Lucas S."/>
            <person name="Harmon-Smith M."/>
            <person name="Lail K."/>
            <person name="Tice H."/>
            <person name="Grimwood J."/>
            <person name="Bruce D."/>
            <person name="Barry K."/>
            <person name="Shu S."/>
            <person name="Lindquist E."/>
            <person name="Wang M."/>
            <person name="Pitluck S."/>
            <person name="Vogel J.P."/>
            <person name="Garvin D.F."/>
            <person name="Mockler T.C."/>
            <person name="Schmutz J."/>
            <person name="Rokhsar D."/>
            <person name="Bevan M.W."/>
        </authorList>
    </citation>
    <scope>NUCLEOTIDE SEQUENCE</scope>
    <source>
        <strain evidence="2">Bd21</strain>
    </source>
</reference>
<dbReference type="AlphaFoldDB" id="A0A2K2D3Z2"/>